<comment type="caution">
    <text evidence="4">The sequence shown here is derived from an EMBL/GenBank/DDBJ whole genome shotgun (WGS) entry which is preliminary data.</text>
</comment>
<keyword evidence="4" id="KW-0347">Helicase</keyword>
<dbReference type="SUPFAM" id="SSF47781">
    <property type="entry name" value="RuvA domain 2-like"/>
    <property type="match status" value="1"/>
</dbReference>
<dbReference type="SMART" id="SM00382">
    <property type="entry name" value="AAA"/>
    <property type="match status" value="1"/>
</dbReference>
<dbReference type="PANTHER" id="PTHR43788:SF6">
    <property type="entry name" value="DNA HELICASE B"/>
    <property type="match status" value="1"/>
</dbReference>
<evidence type="ECO:0000259" key="3">
    <source>
        <dbReference type="SMART" id="SM00382"/>
    </source>
</evidence>
<dbReference type="GO" id="GO:0008854">
    <property type="term" value="F:exodeoxyribonuclease V activity"/>
    <property type="evidence" value="ECO:0007669"/>
    <property type="project" value="UniProtKB-EC"/>
</dbReference>
<dbReference type="Proteomes" id="UP000005496">
    <property type="component" value="Unassembled WGS sequence"/>
</dbReference>
<dbReference type="Pfam" id="PF18335">
    <property type="entry name" value="SH3_13"/>
    <property type="match status" value="1"/>
</dbReference>
<keyword evidence="1" id="KW-0547">Nucleotide-binding</keyword>
<dbReference type="Pfam" id="PF14520">
    <property type="entry name" value="HHH_5"/>
    <property type="match status" value="1"/>
</dbReference>
<dbReference type="EC" id="3.1.11.5" evidence="4"/>
<dbReference type="HAMAP" id="MF_01488">
    <property type="entry name" value="RecD2"/>
    <property type="match status" value="1"/>
</dbReference>
<dbReference type="InterPro" id="IPR027785">
    <property type="entry name" value="UvrD-like_helicase_C"/>
</dbReference>
<dbReference type="GO" id="GO:0003677">
    <property type="term" value="F:DNA binding"/>
    <property type="evidence" value="ECO:0007669"/>
    <property type="project" value="InterPro"/>
</dbReference>
<dbReference type="InterPro" id="IPR055446">
    <property type="entry name" value="RecD2_N_OB"/>
</dbReference>
<keyword evidence="4" id="KW-0378">Hydrolase</keyword>
<feature type="domain" description="AAA+ ATPase" evidence="3">
    <location>
        <begin position="338"/>
        <end position="477"/>
    </location>
</feature>
<dbReference type="EMBL" id="ACJN02000003">
    <property type="protein sequence ID" value="EFI33504.1"/>
    <property type="molecule type" value="Genomic_DNA"/>
</dbReference>
<dbReference type="Pfam" id="PF14490">
    <property type="entry name" value="HHH_RecD2"/>
    <property type="match status" value="1"/>
</dbReference>
<dbReference type="Pfam" id="PF13245">
    <property type="entry name" value="AAA_19"/>
    <property type="match status" value="1"/>
</dbReference>
<reference evidence="4" key="1">
    <citation type="submission" date="2010-05" db="EMBL/GenBank/DDBJ databases">
        <title>The draft genome of Desulfonatronospira thiodismutans ASO3-1.</title>
        <authorList>
            <consortium name="US DOE Joint Genome Institute (JGI-PGF)"/>
            <person name="Lucas S."/>
            <person name="Copeland A."/>
            <person name="Lapidus A."/>
            <person name="Cheng J.-F."/>
            <person name="Bruce D."/>
            <person name="Goodwin L."/>
            <person name="Pitluck S."/>
            <person name="Chertkov O."/>
            <person name="Brettin T."/>
            <person name="Detter J.C."/>
            <person name="Han C."/>
            <person name="Land M.L."/>
            <person name="Hauser L."/>
            <person name="Kyrpides N."/>
            <person name="Mikhailova N."/>
            <person name="Muyzer G."/>
            <person name="Woyke T."/>
        </authorList>
    </citation>
    <scope>NUCLEOTIDE SEQUENCE [LARGE SCALE GENOMIC DNA]</scope>
    <source>
        <strain evidence="4">ASO3-1</strain>
    </source>
</reference>
<dbReference type="SUPFAM" id="SSF52540">
    <property type="entry name" value="P-loop containing nucleoside triphosphate hydrolases"/>
    <property type="match status" value="2"/>
</dbReference>
<dbReference type="OrthoDB" id="9763659at2"/>
<proteinExistence type="inferred from homology"/>
<dbReference type="Gene3D" id="1.10.150.20">
    <property type="entry name" value="5' to 3' exonuclease, C-terminal subdomain"/>
    <property type="match status" value="1"/>
</dbReference>
<protein>
    <submittedName>
        <fullName evidence="4">Helicase, RecD/TraA family</fullName>
        <ecNumber evidence="4">3.1.11.5</ecNumber>
    </submittedName>
</protein>
<sequence length="722" mass="80542">MKEIKAEVISLTYTNSNNGYAIARVKASGEPGQVTVCGYMGNLVPGETLQLKGEWKEHPKYGRQFMVQEFEQVFPASISGIKRYLASGMIKGVGPVMAGKMVAAFGEKVLDILDSDPDRLLKVEGIGVKKLDKIKASWSQQREIRNLMLFLQTYEIPTTFAARIYRKYGGEAVQQLKDNPYDLVYDIRGIGFKTADRMAIKLGLPPNSRERLQAAIAYQLFSLGEQGHLFYPAQELLEKVLELLGEVSLDDVQAALDSLVEKKRVVVQDLPEQGITRAVYLSYYYKVEQDLAQRLCSMSTHPAALSGEKVEAGLEQLERQERIRLTPEQRQAVLDGCLNKTFVITGGPGTGKTTITRMLVRTFSALGLKIKLAAPTGRAAKRLSQATGAGAATIHRMLGFNPSGGFEHNEDNKLKADAVIVDEVSMLDASLTVQLLRALPVTCRLVMVGDVNQLPAVGPGNVLKDILDSETVPRAVLTSIFRQARQSSIVVNAHRLNTGKFPVSSDKKPPQADFFWVQQDDLAKIQELITYMVCQRIPAVYNLDPLKDIQVLTPMHKGDVGTAELNRLLQDRLNPGPDAVVRGYRRFRVRDRVLQMRNNYEKDVYNGDLGWIREVNLEDSELMVDFDGREVVYDLDELDELTLAYAVSVHKSQGSEYPAVIMPVVTQHYLLLQRNLIYTGLTRARELAVLIGSSKAMGMGLRSTGASRRYTHLRYRLQKAFE</sequence>
<keyword evidence="2" id="KW-0067">ATP-binding</keyword>
<dbReference type="InterPro" id="IPR003593">
    <property type="entry name" value="AAA+_ATPase"/>
</dbReference>
<dbReference type="AlphaFoldDB" id="D6SS38"/>
<name>D6SS38_9BACT</name>
<dbReference type="InterPro" id="IPR041451">
    <property type="entry name" value="RecD2_SH13"/>
</dbReference>
<dbReference type="InterPro" id="IPR010994">
    <property type="entry name" value="RuvA_2-like"/>
</dbReference>
<dbReference type="GO" id="GO:0043139">
    <property type="term" value="F:5'-3' DNA helicase activity"/>
    <property type="evidence" value="ECO:0007669"/>
    <property type="project" value="InterPro"/>
</dbReference>
<organism evidence="4 5">
    <name type="scientific">Desulfonatronospira thiodismutans ASO3-1</name>
    <dbReference type="NCBI Taxonomy" id="555779"/>
    <lineage>
        <taxon>Bacteria</taxon>
        <taxon>Pseudomonadati</taxon>
        <taxon>Thermodesulfobacteriota</taxon>
        <taxon>Desulfovibrionia</taxon>
        <taxon>Desulfovibrionales</taxon>
        <taxon>Desulfonatronovibrionaceae</taxon>
        <taxon>Desulfonatronospira</taxon>
    </lineage>
</organism>
<dbReference type="Gene3D" id="1.10.10.2220">
    <property type="match status" value="1"/>
</dbReference>
<evidence type="ECO:0000313" key="5">
    <source>
        <dbReference type="Proteomes" id="UP000005496"/>
    </source>
</evidence>
<dbReference type="PANTHER" id="PTHR43788">
    <property type="entry name" value="DNA2/NAM7 HELICASE FAMILY MEMBER"/>
    <property type="match status" value="1"/>
</dbReference>
<evidence type="ECO:0000313" key="4">
    <source>
        <dbReference type="EMBL" id="EFI33504.1"/>
    </source>
</evidence>
<dbReference type="Pfam" id="PF23139">
    <property type="entry name" value="OB_YrrC"/>
    <property type="match status" value="1"/>
</dbReference>
<dbReference type="GO" id="GO:0006310">
    <property type="term" value="P:DNA recombination"/>
    <property type="evidence" value="ECO:0007669"/>
    <property type="project" value="InterPro"/>
</dbReference>
<dbReference type="InterPro" id="IPR050534">
    <property type="entry name" value="Coronavir_polyprotein_1ab"/>
</dbReference>
<dbReference type="GO" id="GO:0017116">
    <property type="term" value="F:single-stranded DNA helicase activity"/>
    <property type="evidence" value="ECO:0007669"/>
    <property type="project" value="TreeGrafter"/>
</dbReference>
<gene>
    <name evidence="4" type="ORF">Dthio_PD0838</name>
</gene>
<dbReference type="Pfam" id="PF13538">
    <property type="entry name" value="UvrD_C_2"/>
    <property type="match status" value="1"/>
</dbReference>
<dbReference type="GO" id="GO:0005524">
    <property type="term" value="F:ATP binding"/>
    <property type="evidence" value="ECO:0007669"/>
    <property type="project" value="UniProtKB-KW"/>
</dbReference>
<evidence type="ECO:0000256" key="1">
    <source>
        <dbReference type="ARBA" id="ARBA00022741"/>
    </source>
</evidence>
<dbReference type="InterPro" id="IPR027417">
    <property type="entry name" value="P-loop_NTPase"/>
</dbReference>
<keyword evidence="5" id="KW-1185">Reference proteome</keyword>
<dbReference type="NCBIfam" id="TIGR01448">
    <property type="entry name" value="recD_rel"/>
    <property type="match status" value="1"/>
</dbReference>
<dbReference type="RefSeq" id="WP_008870856.1">
    <property type="nucleotide sequence ID" value="NZ_ACJN02000003.1"/>
</dbReference>
<dbReference type="GO" id="GO:0009338">
    <property type="term" value="C:exodeoxyribonuclease V complex"/>
    <property type="evidence" value="ECO:0007669"/>
    <property type="project" value="TreeGrafter"/>
</dbReference>
<dbReference type="CDD" id="cd18809">
    <property type="entry name" value="SF1_C_RecD"/>
    <property type="match status" value="1"/>
</dbReference>
<dbReference type="eggNOG" id="COG0507">
    <property type="taxonomic scope" value="Bacteria"/>
</dbReference>
<accession>D6SS38</accession>
<dbReference type="InterPro" id="IPR029493">
    <property type="entry name" value="RecD2-like_HHH"/>
</dbReference>
<dbReference type="Gene3D" id="3.40.50.300">
    <property type="entry name" value="P-loop containing nucleotide triphosphate hydrolases"/>
    <property type="match status" value="2"/>
</dbReference>
<evidence type="ECO:0000256" key="2">
    <source>
        <dbReference type="ARBA" id="ARBA00022840"/>
    </source>
</evidence>
<dbReference type="Gene3D" id="2.30.30.940">
    <property type="match status" value="1"/>
</dbReference>
<dbReference type="InterPro" id="IPR006345">
    <property type="entry name" value="RecD2"/>
</dbReference>
<dbReference type="CDD" id="cd17933">
    <property type="entry name" value="DEXSc_RecD-like"/>
    <property type="match status" value="1"/>
</dbReference>